<reference evidence="1" key="2">
    <citation type="submission" date="2010-07" db="EMBL/GenBank/DDBJ databases">
        <title>Esox lucius ESTs and full-length cDNAs.</title>
        <authorList>
            <consortium name="cGRASP (B.F. Koop &amp; W.S. Davidson)"/>
            <person name="Leong J."/>
            <person name="Jantzen S."/>
            <person name="Cooper G."/>
            <person name="Davidson W.S."/>
            <person name="Koop B.F."/>
        </authorList>
    </citation>
    <scope>NUCLEOTIDE SEQUENCE</scope>
    <source>
        <tissue evidence="1">Head kidney</tissue>
    </source>
</reference>
<proteinExistence type="evidence at transcript level"/>
<dbReference type="EMBL" id="BT079492">
    <property type="protein sequence ID" value="ACO13916.1"/>
    <property type="molecule type" value="mRNA"/>
</dbReference>
<sequence length="66" mass="7814">MSVVQEMAVSGDRRGRLVENFLPFSNFLTDNYGRRHSYLRMSLTEKCNLRCKPHEKMPILYSLYTI</sequence>
<gene>
    <name evidence="1" type="primary">MOS1B</name>
</gene>
<name>C1BY13_ESOLU</name>
<accession>C1BY13</accession>
<evidence type="ECO:0000313" key="1">
    <source>
        <dbReference type="EMBL" id="ACO13916.1"/>
    </source>
</evidence>
<dbReference type="AlphaFoldDB" id="C1BY13"/>
<dbReference type="Gene3D" id="3.20.20.70">
    <property type="entry name" value="Aldolase class I"/>
    <property type="match status" value="1"/>
</dbReference>
<protein>
    <submittedName>
        <fullName evidence="1">Molybdenum cofactor biosynthesis protein 1 B</fullName>
    </submittedName>
</protein>
<organism evidence="1">
    <name type="scientific">Esox lucius</name>
    <name type="common">Northern pike</name>
    <dbReference type="NCBI Taxonomy" id="8010"/>
    <lineage>
        <taxon>Eukaryota</taxon>
        <taxon>Metazoa</taxon>
        <taxon>Chordata</taxon>
        <taxon>Craniata</taxon>
        <taxon>Vertebrata</taxon>
        <taxon>Euteleostomi</taxon>
        <taxon>Actinopterygii</taxon>
        <taxon>Neopterygii</taxon>
        <taxon>Teleostei</taxon>
        <taxon>Protacanthopterygii</taxon>
        <taxon>Esociformes</taxon>
        <taxon>Esocidae</taxon>
        <taxon>Esox</taxon>
    </lineage>
</organism>
<dbReference type="InterPro" id="IPR013785">
    <property type="entry name" value="Aldolase_TIM"/>
</dbReference>
<reference evidence="1" key="1">
    <citation type="journal article" date="2010" name="BMC Genomics">
        <title>Salmo salar and Esox lucius full-length cDNA sequences reveal changes in evolutionary pressures on a post-tetraploidization genome.</title>
        <authorList>
            <person name="Leong J.S."/>
            <person name="Jantzen S.G."/>
            <person name="von Schalburg K.R."/>
            <person name="Cooper G.A."/>
            <person name="Messmer A.M."/>
            <person name="Liao N.Y."/>
            <person name="Munro S."/>
            <person name="Moore R."/>
            <person name="Holt R.A."/>
            <person name="Jones S.J."/>
            <person name="Davidson W.S."/>
            <person name="Koop B.F."/>
        </authorList>
    </citation>
    <scope>NUCLEOTIDE SEQUENCE</scope>
    <source>
        <tissue evidence="1">Head kidney</tissue>
    </source>
</reference>